<sequence length="144" mass="15888">MQDLVLIFKNSKLKFKTVQNNVKEEHIGVNSSFSIDEGDATAWAETCNIILHQDDQVRLDLNGERPEQHSRNESSQGSLSDGLIQVNHSRDSAASFNSLAQNCTLDSILEDREEECDVAQIVAATARNSGANSMDADELMHLLS</sequence>
<dbReference type="EMBL" id="HBGY01033482">
    <property type="protein sequence ID" value="CAD9614109.1"/>
    <property type="molecule type" value="Transcribed_RNA"/>
</dbReference>
<proteinExistence type="predicted"/>
<gene>
    <name evidence="1" type="ORF">LDAN0321_LOCUS21003</name>
</gene>
<organism evidence="1">
    <name type="scientific">Leptocylindrus danicus</name>
    <dbReference type="NCBI Taxonomy" id="163516"/>
    <lineage>
        <taxon>Eukaryota</taxon>
        <taxon>Sar</taxon>
        <taxon>Stramenopiles</taxon>
        <taxon>Ochrophyta</taxon>
        <taxon>Bacillariophyta</taxon>
        <taxon>Coscinodiscophyceae</taxon>
        <taxon>Chaetocerotophycidae</taxon>
        <taxon>Leptocylindrales</taxon>
        <taxon>Leptocylindraceae</taxon>
        <taxon>Leptocylindrus</taxon>
    </lineage>
</organism>
<name>A0A7S2LRE8_9STRA</name>
<accession>A0A7S2LRE8</accession>
<evidence type="ECO:0000313" key="1">
    <source>
        <dbReference type="EMBL" id="CAD9614109.1"/>
    </source>
</evidence>
<protein>
    <submittedName>
        <fullName evidence="1">Uncharacterized protein</fullName>
    </submittedName>
</protein>
<reference evidence="1" key="1">
    <citation type="submission" date="2021-01" db="EMBL/GenBank/DDBJ databases">
        <authorList>
            <person name="Corre E."/>
            <person name="Pelletier E."/>
            <person name="Niang G."/>
            <person name="Scheremetjew M."/>
            <person name="Finn R."/>
            <person name="Kale V."/>
            <person name="Holt S."/>
            <person name="Cochrane G."/>
            <person name="Meng A."/>
            <person name="Brown T."/>
            <person name="Cohen L."/>
        </authorList>
    </citation>
    <scope>NUCLEOTIDE SEQUENCE</scope>
    <source>
        <strain evidence="1">B650</strain>
    </source>
</reference>
<dbReference type="AlphaFoldDB" id="A0A7S2LRE8"/>